<accession>A0ABP9WHH4</accession>
<evidence type="ECO:0000313" key="1">
    <source>
        <dbReference type="EMBL" id="GAA5518428.1"/>
    </source>
</evidence>
<dbReference type="RefSeq" id="WP_286214569.1">
    <property type="nucleotide sequence ID" value="NZ_AP027736.1"/>
</dbReference>
<dbReference type="EMBL" id="BAABRR010000003">
    <property type="protein sequence ID" value="GAA5518428.1"/>
    <property type="molecule type" value="Genomic_DNA"/>
</dbReference>
<sequence>MTNTTNTEARFYDLNDTDALAAVLQGIRRNVKRSVTPADIRSAVLHAEQVCIDQDIYKNAREARGVHIIVNPERNRQPKARSYNGIALAVNVILRWDTKKNAWYIDLDASGREAALYDTRANAWDHQVVIPDGDIDVERVLAQAGISLGDRRITVGA</sequence>
<comment type="caution">
    <text evidence="1">The sequence shown here is derived from an EMBL/GenBank/DDBJ whole genome shotgun (WGS) entry which is preliminary data.</text>
</comment>
<organism evidence="1 2">
    <name type="scientific">Demequina sediminis</name>
    <dbReference type="NCBI Taxonomy" id="1930058"/>
    <lineage>
        <taxon>Bacteria</taxon>
        <taxon>Bacillati</taxon>
        <taxon>Actinomycetota</taxon>
        <taxon>Actinomycetes</taxon>
        <taxon>Micrococcales</taxon>
        <taxon>Demequinaceae</taxon>
        <taxon>Demequina</taxon>
    </lineage>
</organism>
<reference evidence="1 2" key="1">
    <citation type="submission" date="2024-02" db="EMBL/GenBank/DDBJ databases">
        <title>Lysinimicrobium sediminis NBRC 112286.</title>
        <authorList>
            <person name="Ichikawa N."/>
            <person name="Katano-Makiyama Y."/>
            <person name="Hidaka K."/>
        </authorList>
    </citation>
    <scope>NUCLEOTIDE SEQUENCE [LARGE SCALE GENOMIC DNA]</scope>
    <source>
        <strain evidence="1 2">NBRC 112286</strain>
    </source>
</reference>
<name>A0ABP9WHH4_9MICO</name>
<gene>
    <name evidence="1" type="ORF">Lsed01_00855</name>
</gene>
<dbReference type="Proteomes" id="UP001426770">
    <property type="component" value="Unassembled WGS sequence"/>
</dbReference>
<proteinExistence type="predicted"/>
<evidence type="ECO:0000313" key="2">
    <source>
        <dbReference type="Proteomes" id="UP001426770"/>
    </source>
</evidence>
<keyword evidence="2" id="KW-1185">Reference proteome</keyword>
<protein>
    <submittedName>
        <fullName evidence="1">Uncharacterized protein</fullName>
    </submittedName>
</protein>